<evidence type="ECO:0000256" key="5">
    <source>
        <dbReference type="ARBA" id="ARBA00022692"/>
    </source>
</evidence>
<evidence type="ECO:0000256" key="4">
    <source>
        <dbReference type="ARBA" id="ARBA00022573"/>
    </source>
</evidence>
<dbReference type="PANTHER" id="PTHR38662:SF1">
    <property type="entry name" value="COBALT TRANSPORT PROTEIN CBIN"/>
    <property type="match status" value="1"/>
</dbReference>
<dbReference type="RefSeq" id="WP_318798277.1">
    <property type="nucleotide sequence ID" value="NZ_JARUJP010000013.1"/>
</dbReference>
<comment type="caution">
    <text evidence="11">The sequence shown here is derived from an EMBL/GenBank/DDBJ whole genome shotgun (WGS) entry which is preliminary data.</text>
</comment>
<gene>
    <name evidence="11" type="ORF">P8V03_11915</name>
</gene>
<keyword evidence="3" id="KW-1003">Cell membrane</keyword>
<dbReference type="EMBL" id="JARUJP010000013">
    <property type="protein sequence ID" value="MDW8801852.1"/>
    <property type="molecule type" value="Genomic_DNA"/>
</dbReference>
<keyword evidence="1" id="KW-0171">Cobalt transport</keyword>
<evidence type="ECO:0000313" key="12">
    <source>
        <dbReference type="Proteomes" id="UP001281656"/>
    </source>
</evidence>
<keyword evidence="5 10" id="KW-0812">Transmembrane</keyword>
<keyword evidence="12" id="KW-1185">Reference proteome</keyword>
<keyword evidence="9" id="KW-0170">Cobalt</keyword>
<keyword evidence="6 10" id="KW-1133">Transmembrane helix</keyword>
<dbReference type="Proteomes" id="UP001281656">
    <property type="component" value="Unassembled WGS sequence"/>
</dbReference>
<feature type="transmembrane region" description="Helical" evidence="10">
    <location>
        <begin position="66"/>
        <end position="84"/>
    </location>
</feature>
<evidence type="ECO:0000256" key="7">
    <source>
        <dbReference type="ARBA" id="ARBA00023065"/>
    </source>
</evidence>
<evidence type="ECO:0000256" key="2">
    <source>
        <dbReference type="ARBA" id="ARBA00022448"/>
    </source>
</evidence>
<evidence type="ECO:0000256" key="9">
    <source>
        <dbReference type="ARBA" id="ARBA00023285"/>
    </source>
</evidence>
<proteinExistence type="predicted"/>
<dbReference type="InterPro" id="IPR003705">
    <property type="entry name" value="CbiN"/>
</dbReference>
<sequence>MKRKSISIGIVFVALLVMLFIAGSIGSKALEGTDDQAQAAVAHLDENYKPWFNSVWEPSSDKVEEAIFALQAGIGITFIIYYLGRKKHAKTNNGTIKN</sequence>
<evidence type="ECO:0000256" key="3">
    <source>
        <dbReference type="ARBA" id="ARBA00022475"/>
    </source>
</evidence>
<keyword evidence="4" id="KW-0169">Cobalamin biosynthesis</keyword>
<evidence type="ECO:0000256" key="8">
    <source>
        <dbReference type="ARBA" id="ARBA00023136"/>
    </source>
</evidence>
<dbReference type="PANTHER" id="PTHR38662">
    <property type="entry name" value="COBALT TRANSPORT PROTEIN CBIN"/>
    <property type="match status" value="1"/>
</dbReference>
<keyword evidence="7" id="KW-0406">Ion transport</keyword>
<protein>
    <submittedName>
        <fullName evidence="11">Energy-coupling factor ABC transporter substrate-binding protein</fullName>
    </submittedName>
</protein>
<keyword evidence="8 10" id="KW-0472">Membrane</keyword>
<evidence type="ECO:0000313" key="11">
    <source>
        <dbReference type="EMBL" id="MDW8801852.1"/>
    </source>
</evidence>
<organism evidence="11 12">
    <name type="scientific">Clostridium tanneri</name>
    <dbReference type="NCBI Taxonomy" id="3037988"/>
    <lineage>
        <taxon>Bacteria</taxon>
        <taxon>Bacillati</taxon>
        <taxon>Bacillota</taxon>
        <taxon>Clostridia</taxon>
        <taxon>Eubacteriales</taxon>
        <taxon>Clostridiaceae</taxon>
        <taxon>Clostridium</taxon>
    </lineage>
</organism>
<evidence type="ECO:0000256" key="10">
    <source>
        <dbReference type="SAM" id="Phobius"/>
    </source>
</evidence>
<evidence type="ECO:0000256" key="6">
    <source>
        <dbReference type="ARBA" id="ARBA00022989"/>
    </source>
</evidence>
<evidence type="ECO:0000256" key="1">
    <source>
        <dbReference type="ARBA" id="ARBA00022426"/>
    </source>
</evidence>
<keyword evidence="2" id="KW-0813">Transport</keyword>
<accession>A0ABU4JUS1</accession>
<dbReference type="Pfam" id="PF02553">
    <property type="entry name" value="CbiN"/>
    <property type="match status" value="1"/>
</dbReference>
<name>A0ABU4JUS1_9CLOT</name>
<reference evidence="11 12" key="1">
    <citation type="submission" date="2023-04" db="EMBL/GenBank/DDBJ databases">
        <title>Clostridium tannerae sp. nov., isolated from the fecal material of an alpaca.</title>
        <authorList>
            <person name="Miller S."/>
            <person name="Hendry M."/>
            <person name="King J."/>
            <person name="Sankaranarayanan K."/>
            <person name="Lawson P.A."/>
        </authorList>
    </citation>
    <scope>NUCLEOTIDE SEQUENCE [LARGE SCALE GENOMIC DNA]</scope>
    <source>
        <strain evidence="11 12">A1-XYC3</strain>
    </source>
</reference>